<protein>
    <submittedName>
        <fullName evidence="1">Uncharacterized protein</fullName>
    </submittedName>
</protein>
<dbReference type="Proteomes" id="UP001152747">
    <property type="component" value="Unassembled WGS sequence"/>
</dbReference>
<name>A0A9P1IK29_9PELO</name>
<accession>A0A9P1IK29</accession>
<gene>
    <name evidence="1" type="ORF">CAMP_LOCUS9531</name>
</gene>
<sequence length="113" mass="12943">MIDVEHFVVFQIDKLLWSRYYGNLMADNKKLDFANCVDSVIKEHHKKPGVLRQNDENCMPHLSLCPLFFFGAGNADIVDFCNKIMGVPPFVETTKPNSTCGSWDFGFEFNFSL</sequence>
<dbReference type="AlphaFoldDB" id="A0A9P1IK29"/>
<evidence type="ECO:0000313" key="1">
    <source>
        <dbReference type="EMBL" id="CAI5446894.1"/>
    </source>
</evidence>
<comment type="caution">
    <text evidence="1">The sequence shown here is derived from an EMBL/GenBank/DDBJ whole genome shotgun (WGS) entry which is preliminary data.</text>
</comment>
<reference evidence="1" key="1">
    <citation type="submission" date="2022-11" db="EMBL/GenBank/DDBJ databases">
        <authorList>
            <person name="Kikuchi T."/>
        </authorList>
    </citation>
    <scope>NUCLEOTIDE SEQUENCE</scope>
    <source>
        <strain evidence="1">PS1010</strain>
    </source>
</reference>
<proteinExistence type="predicted"/>
<evidence type="ECO:0000313" key="2">
    <source>
        <dbReference type="Proteomes" id="UP001152747"/>
    </source>
</evidence>
<organism evidence="1 2">
    <name type="scientific">Caenorhabditis angaria</name>
    <dbReference type="NCBI Taxonomy" id="860376"/>
    <lineage>
        <taxon>Eukaryota</taxon>
        <taxon>Metazoa</taxon>
        <taxon>Ecdysozoa</taxon>
        <taxon>Nematoda</taxon>
        <taxon>Chromadorea</taxon>
        <taxon>Rhabditida</taxon>
        <taxon>Rhabditina</taxon>
        <taxon>Rhabditomorpha</taxon>
        <taxon>Rhabditoidea</taxon>
        <taxon>Rhabditidae</taxon>
        <taxon>Peloderinae</taxon>
        <taxon>Caenorhabditis</taxon>
    </lineage>
</organism>
<dbReference type="EMBL" id="CANHGI010000004">
    <property type="protein sequence ID" value="CAI5446894.1"/>
    <property type="molecule type" value="Genomic_DNA"/>
</dbReference>
<keyword evidence="2" id="KW-1185">Reference proteome</keyword>